<evidence type="ECO:0000256" key="2">
    <source>
        <dbReference type="ARBA" id="ARBA00022475"/>
    </source>
</evidence>
<dbReference type="AlphaFoldDB" id="A0A5D0CMB0"/>
<keyword evidence="3 6" id="KW-0812">Transmembrane</keyword>
<evidence type="ECO:0000313" key="7">
    <source>
        <dbReference type="EMBL" id="TYA10324.1"/>
    </source>
</evidence>
<keyword evidence="2" id="KW-1003">Cell membrane</keyword>
<protein>
    <submittedName>
        <fullName evidence="7">Amino acid transporter</fullName>
    </submittedName>
</protein>
<feature type="transmembrane region" description="Helical" evidence="6">
    <location>
        <begin position="183"/>
        <end position="207"/>
    </location>
</feature>
<keyword evidence="5 6" id="KW-0472">Membrane</keyword>
<evidence type="ECO:0000256" key="5">
    <source>
        <dbReference type="ARBA" id="ARBA00023136"/>
    </source>
</evidence>
<dbReference type="InterPro" id="IPR001123">
    <property type="entry name" value="LeuE-type"/>
</dbReference>
<dbReference type="Proteomes" id="UP000325218">
    <property type="component" value="Unassembled WGS sequence"/>
</dbReference>
<proteinExistence type="predicted"/>
<comment type="caution">
    <text evidence="7">The sequence shown here is derived from an EMBL/GenBank/DDBJ whole genome shotgun (WGS) entry which is preliminary data.</text>
</comment>
<dbReference type="Pfam" id="PF01810">
    <property type="entry name" value="LysE"/>
    <property type="match status" value="1"/>
</dbReference>
<organism evidence="7 8">
    <name type="scientific">Paenibacillus faecis</name>
    <dbReference type="NCBI Taxonomy" id="862114"/>
    <lineage>
        <taxon>Bacteria</taxon>
        <taxon>Bacillati</taxon>
        <taxon>Bacillota</taxon>
        <taxon>Bacilli</taxon>
        <taxon>Bacillales</taxon>
        <taxon>Paenibacillaceae</taxon>
        <taxon>Paenibacillus</taxon>
    </lineage>
</organism>
<dbReference type="OrthoDB" id="7874789at2"/>
<keyword evidence="8" id="KW-1185">Reference proteome</keyword>
<evidence type="ECO:0000256" key="4">
    <source>
        <dbReference type="ARBA" id="ARBA00022989"/>
    </source>
</evidence>
<evidence type="ECO:0000256" key="1">
    <source>
        <dbReference type="ARBA" id="ARBA00004651"/>
    </source>
</evidence>
<feature type="transmembrane region" description="Helical" evidence="6">
    <location>
        <begin position="146"/>
        <end position="171"/>
    </location>
</feature>
<keyword evidence="4 6" id="KW-1133">Transmembrane helix</keyword>
<reference evidence="7 8" key="1">
    <citation type="submission" date="2019-08" db="EMBL/GenBank/DDBJ databases">
        <title>Genome sequencing of Paenibacillus faecis DSM 23593(T).</title>
        <authorList>
            <person name="Kook J.-K."/>
            <person name="Park S.-N."/>
            <person name="Lim Y.K."/>
        </authorList>
    </citation>
    <scope>NUCLEOTIDE SEQUENCE [LARGE SCALE GENOMIC DNA]</scope>
    <source>
        <strain evidence="7 8">DSM 23593</strain>
    </source>
</reference>
<dbReference type="PANTHER" id="PTHR30086:SF6">
    <property type="entry name" value="AMINO ACID EFFLUX PROTEIN YCGF-RELATED"/>
    <property type="match status" value="1"/>
</dbReference>
<feature type="transmembrane region" description="Helical" evidence="6">
    <location>
        <begin position="71"/>
        <end position="88"/>
    </location>
</feature>
<evidence type="ECO:0000313" key="8">
    <source>
        <dbReference type="Proteomes" id="UP000325218"/>
    </source>
</evidence>
<accession>A0A5D0CMB0</accession>
<dbReference type="GO" id="GO:0005886">
    <property type="term" value="C:plasma membrane"/>
    <property type="evidence" value="ECO:0007669"/>
    <property type="project" value="UniProtKB-SubCell"/>
</dbReference>
<name>A0A5D0CMB0_9BACL</name>
<dbReference type="EMBL" id="VSDO01000006">
    <property type="protein sequence ID" value="TYA10324.1"/>
    <property type="molecule type" value="Genomic_DNA"/>
</dbReference>
<sequence>MNSILGFIFLGLSLSAPIGPVNAAQLDKGIRGGFLPAWFVGLGAIAADMIYMLLVYFGVIHFLNTPFMQSFLWLFGFFILVYTGIDSIKQASTLSLNETRGTEPLTKSFMSGFMMSISNPLSILFWLGIYGSVLAQTAATSEPRDLIVNSCAIIAGVLLWDVTMAGFASVFRKILSDRMIRGISFLSGLSLIGFGLYFGYKALLLLLERL</sequence>
<comment type="subcellular location">
    <subcellularLocation>
        <location evidence="1">Cell membrane</location>
        <topology evidence="1">Multi-pass membrane protein</topology>
    </subcellularLocation>
</comment>
<dbReference type="GO" id="GO:0015171">
    <property type="term" value="F:amino acid transmembrane transporter activity"/>
    <property type="evidence" value="ECO:0007669"/>
    <property type="project" value="TreeGrafter"/>
</dbReference>
<dbReference type="PANTHER" id="PTHR30086">
    <property type="entry name" value="ARGININE EXPORTER PROTEIN ARGO"/>
    <property type="match status" value="1"/>
</dbReference>
<evidence type="ECO:0000256" key="6">
    <source>
        <dbReference type="SAM" id="Phobius"/>
    </source>
</evidence>
<dbReference type="RefSeq" id="WP_148457892.1">
    <property type="nucleotide sequence ID" value="NZ_VSDO01000006.1"/>
</dbReference>
<evidence type="ECO:0000256" key="3">
    <source>
        <dbReference type="ARBA" id="ARBA00022692"/>
    </source>
</evidence>
<feature type="transmembrane region" description="Helical" evidence="6">
    <location>
        <begin position="108"/>
        <end position="134"/>
    </location>
</feature>
<feature type="transmembrane region" description="Helical" evidence="6">
    <location>
        <begin position="33"/>
        <end position="59"/>
    </location>
</feature>
<gene>
    <name evidence="7" type="ORF">FRY98_27490</name>
</gene>